<sequence length="158" mass="17962">MRSRLLSKPSDSSPLENIVQLCSAVLVIFEHSFHIFDKRRFLADQLAPCFHVALKKYMASQHAAAVRESVSAAVQAYEEAVATAAHAYEEAVKAFVYTYQGKSPAWMAKLLFRRLRRKAREAFECSQQRETEFLCSQAKAELIKTTLEIALNNRLPRP</sequence>
<protein>
    <submittedName>
        <fullName evidence="1">Uncharacterized protein</fullName>
    </submittedName>
</protein>
<evidence type="ECO:0000313" key="1">
    <source>
        <dbReference type="EMBL" id="KAG1810392.1"/>
    </source>
</evidence>
<dbReference type="GeneID" id="64604550"/>
<evidence type="ECO:0000313" key="2">
    <source>
        <dbReference type="Proteomes" id="UP000719766"/>
    </source>
</evidence>
<accession>A0A9P7E4E0</accession>
<keyword evidence="2" id="KW-1185">Reference proteome</keyword>
<organism evidence="1 2">
    <name type="scientific">Suillus plorans</name>
    <dbReference type="NCBI Taxonomy" id="116603"/>
    <lineage>
        <taxon>Eukaryota</taxon>
        <taxon>Fungi</taxon>
        <taxon>Dikarya</taxon>
        <taxon>Basidiomycota</taxon>
        <taxon>Agaricomycotina</taxon>
        <taxon>Agaricomycetes</taxon>
        <taxon>Agaricomycetidae</taxon>
        <taxon>Boletales</taxon>
        <taxon>Suillineae</taxon>
        <taxon>Suillaceae</taxon>
        <taxon>Suillus</taxon>
    </lineage>
</organism>
<comment type="caution">
    <text evidence="1">The sequence shown here is derived from an EMBL/GenBank/DDBJ whole genome shotgun (WGS) entry which is preliminary data.</text>
</comment>
<dbReference type="RefSeq" id="XP_041168057.1">
    <property type="nucleotide sequence ID" value="XM_041310786.1"/>
</dbReference>
<proteinExistence type="predicted"/>
<dbReference type="OrthoDB" id="2681898at2759"/>
<dbReference type="EMBL" id="JABBWE010000001">
    <property type="protein sequence ID" value="KAG1810392.1"/>
    <property type="molecule type" value="Genomic_DNA"/>
</dbReference>
<dbReference type="Proteomes" id="UP000719766">
    <property type="component" value="Unassembled WGS sequence"/>
</dbReference>
<reference evidence="1" key="1">
    <citation type="journal article" date="2020" name="New Phytol.">
        <title>Comparative genomics reveals dynamic genome evolution in host specialist ectomycorrhizal fungi.</title>
        <authorList>
            <person name="Lofgren L.A."/>
            <person name="Nguyen N.H."/>
            <person name="Vilgalys R."/>
            <person name="Ruytinx J."/>
            <person name="Liao H.L."/>
            <person name="Branco S."/>
            <person name="Kuo A."/>
            <person name="LaButti K."/>
            <person name="Lipzen A."/>
            <person name="Andreopoulos W."/>
            <person name="Pangilinan J."/>
            <person name="Riley R."/>
            <person name="Hundley H."/>
            <person name="Na H."/>
            <person name="Barry K."/>
            <person name="Grigoriev I.V."/>
            <person name="Stajich J.E."/>
            <person name="Kennedy P.G."/>
        </authorList>
    </citation>
    <scope>NUCLEOTIDE SEQUENCE</scope>
    <source>
        <strain evidence="1">S12</strain>
    </source>
</reference>
<dbReference type="AlphaFoldDB" id="A0A9P7E4E0"/>
<gene>
    <name evidence="1" type="ORF">HD556DRAFT_49660</name>
</gene>
<name>A0A9P7E4E0_9AGAM</name>